<name>A0A1J3CG43_NOCCA</name>
<gene>
    <name evidence="2" type="ORF">GA_TR5412_c0_g1_i1_g.17341</name>
</gene>
<evidence type="ECO:0000313" key="2">
    <source>
        <dbReference type="EMBL" id="JAU04317.1"/>
    </source>
</evidence>
<organism evidence="2">
    <name type="scientific">Noccaea caerulescens</name>
    <name type="common">Alpine penny-cress</name>
    <name type="synonym">Thlaspi caerulescens</name>
    <dbReference type="NCBI Taxonomy" id="107243"/>
    <lineage>
        <taxon>Eukaryota</taxon>
        <taxon>Viridiplantae</taxon>
        <taxon>Streptophyta</taxon>
        <taxon>Embryophyta</taxon>
        <taxon>Tracheophyta</taxon>
        <taxon>Spermatophyta</taxon>
        <taxon>Magnoliopsida</taxon>
        <taxon>eudicotyledons</taxon>
        <taxon>Gunneridae</taxon>
        <taxon>Pentapetalae</taxon>
        <taxon>rosids</taxon>
        <taxon>malvids</taxon>
        <taxon>Brassicales</taxon>
        <taxon>Brassicaceae</taxon>
        <taxon>Coluteocarpeae</taxon>
        <taxon>Noccaea</taxon>
    </lineage>
</organism>
<feature type="region of interest" description="Disordered" evidence="1">
    <location>
        <begin position="1"/>
        <end position="55"/>
    </location>
</feature>
<dbReference type="PANTHER" id="PTHR36385:SF1">
    <property type="entry name" value="OS07G0562900 PROTEIN"/>
    <property type="match status" value="1"/>
</dbReference>
<dbReference type="EMBL" id="GEVI01028003">
    <property type="protein sequence ID" value="JAU04317.1"/>
    <property type="molecule type" value="Transcribed_RNA"/>
</dbReference>
<proteinExistence type="predicted"/>
<dbReference type="PANTHER" id="PTHR36385">
    <property type="entry name" value="OS07G0562900 PROTEIN"/>
    <property type="match status" value="1"/>
</dbReference>
<accession>A0A1J3CG43</accession>
<reference evidence="2" key="1">
    <citation type="submission" date="2016-07" db="EMBL/GenBank/DDBJ databases">
        <title>De novo transcriptome assembly of four accessions of the metal hyperaccumulator plant Noccaea caerulescens.</title>
        <authorList>
            <person name="Blande D."/>
            <person name="Halimaa P."/>
            <person name="Tervahauta A.I."/>
            <person name="Aarts M.G."/>
            <person name="Karenlampi S.O."/>
        </authorList>
    </citation>
    <scope>NUCLEOTIDE SEQUENCE</scope>
</reference>
<dbReference type="AlphaFoldDB" id="A0A1J3CG43"/>
<feature type="region of interest" description="Disordered" evidence="1">
    <location>
        <begin position="72"/>
        <end position="100"/>
    </location>
</feature>
<feature type="compositionally biased region" description="Basic and acidic residues" evidence="1">
    <location>
        <begin position="91"/>
        <end position="100"/>
    </location>
</feature>
<sequence length="100" mass="11267">MTKSRNKKKRDDAVSMDVSEPKSVSEAAPEAMDTTETGDAKPAARARNLTRKGKPMKRIKNVRKMKAVNKALDLNDKYSQRASKNKTKAQRTLEAKKLYD</sequence>
<evidence type="ECO:0000256" key="1">
    <source>
        <dbReference type="SAM" id="MobiDB-lite"/>
    </source>
</evidence>
<protein>
    <submittedName>
        <fullName evidence="2">Uncharacterized protein</fullName>
    </submittedName>
</protein>